<sequence>MNTKVINITEERYFHPFLKRCKTQTAHQFHINKKPIASQKVQCGSIGEQVFVDIKNNAGKKGIMK</sequence>
<dbReference type="AlphaFoldDB" id="A0A073IBQ6"/>
<reference evidence="2" key="1">
    <citation type="journal article" date="2014" name="Cell">
        <title>The Architecture of a Scrambled Genome Reveals Massive Levels of Genomic Rearrangement during Development.</title>
        <authorList>
            <person name="Chen X."/>
            <person name="Bracht J.R."/>
            <person name="Goldman A.D."/>
            <person name="Dolzhenko E."/>
            <person name="Clay D.M."/>
            <person name="Swart E.C."/>
            <person name="Perlman D.H."/>
            <person name="Doak T.G."/>
            <person name="Stuart A."/>
            <person name="Amemiya C.T."/>
            <person name="Sebra R.P."/>
            <person name="Landweber L.F."/>
        </authorList>
    </citation>
    <scope>NUCLEOTIDE SEQUENCE [LARGE SCALE GENOMIC DNA]</scope>
    <source>
        <strain evidence="2">JRB310</strain>
    </source>
</reference>
<evidence type="ECO:0000313" key="2">
    <source>
        <dbReference type="Proteomes" id="UP000053232"/>
    </source>
</evidence>
<evidence type="ECO:0000313" key="1">
    <source>
        <dbReference type="EMBL" id="KEJ82842.1"/>
    </source>
</evidence>
<keyword evidence="2" id="KW-1185">Reference proteome</keyword>
<gene>
    <name evidence="1" type="ORF">OXYTRIMIC_184</name>
</gene>
<protein>
    <submittedName>
        <fullName evidence="1">Uncharacterized protein</fullName>
    </submittedName>
</protein>
<organism evidence="1 2">
    <name type="scientific">Oxytricha trifallax</name>
    <dbReference type="NCBI Taxonomy" id="1172189"/>
    <lineage>
        <taxon>Eukaryota</taxon>
        <taxon>Sar</taxon>
        <taxon>Alveolata</taxon>
        <taxon>Ciliophora</taxon>
        <taxon>Intramacronucleata</taxon>
        <taxon>Spirotrichea</taxon>
        <taxon>Stichotrichia</taxon>
        <taxon>Sporadotrichida</taxon>
        <taxon>Oxytrichidae</taxon>
        <taxon>Oxytrichinae</taxon>
        <taxon>Oxytricha</taxon>
    </lineage>
</organism>
<accession>A0A073IBQ6</accession>
<dbReference type="EMBL" id="ARYC01003222">
    <property type="protein sequence ID" value="KEJ82842.1"/>
    <property type="molecule type" value="Genomic_DNA"/>
</dbReference>
<name>A0A073IBQ6_9SPIT</name>
<proteinExistence type="predicted"/>
<comment type="caution">
    <text evidence="1">The sequence shown here is derived from an EMBL/GenBank/DDBJ whole genome shotgun (WGS) entry which is preliminary data.</text>
</comment>
<dbReference type="Proteomes" id="UP000053232">
    <property type="component" value="Unassembled WGS sequence"/>
</dbReference>